<dbReference type="PANTHER" id="PTHR43685">
    <property type="entry name" value="GLYCOSYLTRANSFERASE"/>
    <property type="match status" value="1"/>
</dbReference>
<dbReference type="Gene3D" id="3.90.550.10">
    <property type="entry name" value="Spore Coat Polysaccharide Biosynthesis Protein SpsA, Chain A"/>
    <property type="match status" value="1"/>
</dbReference>
<reference evidence="2 3" key="1">
    <citation type="submission" date="2018-09" db="EMBL/GenBank/DDBJ databases">
        <title>Paracoccus onubensis nov. sp. a moderate halophilic bacterium isolated from Gruta de las Maravillas (Aracena, Spain).</title>
        <authorList>
            <person name="Jurado V."/>
            <person name="Gutierrez-Patricio S."/>
            <person name="Gonzalez-Pimentel J.L."/>
            <person name="Laiz L."/>
            <person name="Saiz-Jimenez C."/>
        </authorList>
    </citation>
    <scope>NUCLEOTIDE SEQUENCE [LARGE SCALE GENOMIC DNA]</scope>
    <source>
        <strain evidence="2 3">DSM 19484</strain>
    </source>
</reference>
<organism evidence="2 3">
    <name type="scientific">Paracoccus aestuarii</name>
    <dbReference type="NCBI Taxonomy" id="453842"/>
    <lineage>
        <taxon>Bacteria</taxon>
        <taxon>Pseudomonadati</taxon>
        <taxon>Pseudomonadota</taxon>
        <taxon>Alphaproteobacteria</taxon>
        <taxon>Rhodobacterales</taxon>
        <taxon>Paracoccaceae</taxon>
        <taxon>Paracoccus</taxon>
    </lineage>
</organism>
<evidence type="ECO:0000259" key="1">
    <source>
        <dbReference type="Pfam" id="PF00535"/>
    </source>
</evidence>
<dbReference type="PANTHER" id="PTHR43685:SF3">
    <property type="entry name" value="SLR2126 PROTEIN"/>
    <property type="match status" value="1"/>
</dbReference>
<proteinExistence type="predicted"/>
<gene>
    <name evidence="2" type="ORF">D3P06_18800</name>
</gene>
<comment type="caution">
    <text evidence="2">The sequence shown here is derived from an EMBL/GenBank/DDBJ whole genome shotgun (WGS) entry which is preliminary data.</text>
</comment>
<evidence type="ECO:0000313" key="2">
    <source>
        <dbReference type="EMBL" id="RJK93605.1"/>
    </source>
</evidence>
<dbReference type="SUPFAM" id="SSF53448">
    <property type="entry name" value="Nucleotide-diphospho-sugar transferases"/>
    <property type="match status" value="1"/>
</dbReference>
<dbReference type="Proteomes" id="UP000285530">
    <property type="component" value="Unassembled WGS sequence"/>
</dbReference>
<name>A0A418ZPR2_9RHOB</name>
<protein>
    <submittedName>
        <fullName evidence="2">Glycosyltransferase family 2 protein</fullName>
    </submittedName>
</protein>
<dbReference type="EMBL" id="QZEV01000208">
    <property type="protein sequence ID" value="RJK93605.1"/>
    <property type="molecule type" value="Genomic_DNA"/>
</dbReference>
<dbReference type="Pfam" id="PF00535">
    <property type="entry name" value="Glycos_transf_2"/>
    <property type="match status" value="1"/>
</dbReference>
<evidence type="ECO:0000313" key="3">
    <source>
        <dbReference type="Proteomes" id="UP000285530"/>
    </source>
</evidence>
<dbReference type="InterPro" id="IPR001173">
    <property type="entry name" value="Glyco_trans_2-like"/>
</dbReference>
<dbReference type="InterPro" id="IPR029044">
    <property type="entry name" value="Nucleotide-diphossugar_trans"/>
</dbReference>
<keyword evidence="2" id="KW-0808">Transferase</keyword>
<feature type="non-terminal residue" evidence="2">
    <location>
        <position position="1"/>
    </location>
</feature>
<dbReference type="AlphaFoldDB" id="A0A418ZPR2"/>
<dbReference type="InterPro" id="IPR050834">
    <property type="entry name" value="Glycosyltransf_2"/>
</dbReference>
<sequence>RISEAGMNDLWPDISVVVPTHNRMALLGRLLDALAAKDKTQDTMEIVIVADGCTDGTLAMLAKRTDLHLRVLELPGSGPAAARNAGAAAARGGLLIFLDDDVIPGKGFVAAHIAAHRRCPDAVVIGPYPPAPQTAPDLFRLRLRHWWISHFKEIARPGHRMRYTDLLTGNLSVPAALWVRLGGLDPAYHAHEDYELGLRVLQAGVPLIFAPEARALHFEHETMTVERSFRRAFEEGRADVMLAKRSPEVRRDLRAILWRRDRRIAPVDRLIFSGGGRMDRMAGWAARRLVWLERRGLRGLHGGLLRRLQAYWYIRGLSTGLRSFANWQALADEPVPAVLPATPLQVDIRDGFDTAEAAIDAARPDTVEIRYGHRLLGTMGPDDLAEPWRGAHLKPFVEKHLSLRYLQALVVDGLLDGHDDRTDRIAIMEAIERAKPYFGQQRSPWTWYEQFEQWRRVLKDTKAGQ</sequence>
<accession>A0A418ZPR2</accession>
<dbReference type="GO" id="GO:0016740">
    <property type="term" value="F:transferase activity"/>
    <property type="evidence" value="ECO:0007669"/>
    <property type="project" value="UniProtKB-KW"/>
</dbReference>
<feature type="domain" description="Glycosyltransferase 2-like" evidence="1">
    <location>
        <begin position="15"/>
        <end position="144"/>
    </location>
</feature>
<keyword evidence="3" id="KW-1185">Reference proteome</keyword>
<dbReference type="RefSeq" id="WP_205962014.1">
    <property type="nucleotide sequence ID" value="NZ_QZEV01000208.1"/>
</dbReference>